<dbReference type="EMBL" id="GGEC01062068">
    <property type="protein sequence ID" value="MBX42552.1"/>
    <property type="molecule type" value="Transcribed_RNA"/>
</dbReference>
<dbReference type="AlphaFoldDB" id="A0A2P2NJ75"/>
<organism evidence="1">
    <name type="scientific">Rhizophora mucronata</name>
    <name type="common">Asiatic mangrove</name>
    <dbReference type="NCBI Taxonomy" id="61149"/>
    <lineage>
        <taxon>Eukaryota</taxon>
        <taxon>Viridiplantae</taxon>
        <taxon>Streptophyta</taxon>
        <taxon>Embryophyta</taxon>
        <taxon>Tracheophyta</taxon>
        <taxon>Spermatophyta</taxon>
        <taxon>Magnoliopsida</taxon>
        <taxon>eudicotyledons</taxon>
        <taxon>Gunneridae</taxon>
        <taxon>Pentapetalae</taxon>
        <taxon>rosids</taxon>
        <taxon>fabids</taxon>
        <taxon>Malpighiales</taxon>
        <taxon>Rhizophoraceae</taxon>
        <taxon>Rhizophora</taxon>
    </lineage>
</organism>
<protein>
    <submittedName>
        <fullName evidence="1">Uncharacterized protein</fullName>
    </submittedName>
</protein>
<reference evidence="1" key="1">
    <citation type="submission" date="2018-02" db="EMBL/GenBank/DDBJ databases">
        <title>Rhizophora mucronata_Transcriptome.</title>
        <authorList>
            <person name="Meera S.P."/>
            <person name="Sreeshan A."/>
            <person name="Augustine A."/>
        </authorList>
    </citation>
    <scope>NUCLEOTIDE SEQUENCE</scope>
    <source>
        <tissue evidence="1">Leaf</tissue>
    </source>
</reference>
<name>A0A2P2NJ75_RHIMU</name>
<proteinExistence type="predicted"/>
<accession>A0A2P2NJ75</accession>
<sequence length="32" mass="3833">MSSKNIVHAIALMVYNYKRRRQSHYPQSLINL</sequence>
<evidence type="ECO:0000313" key="1">
    <source>
        <dbReference type="EMBL" id="MBX42552.1"/>
    </source>
</evidence>